<dbReference type="InterPro" id="IPR007608">
    <property type="entry name" value="Senescence_reg_S40"/>
</dbReference>
<dbReference type="PANTHER" id="PTHR46525:SF20">
    <property type="entry name" value="SENESCENCE REGULATOR"/>
    <property type="match status" value="1"/>
</dbReference>
<dbReference type="AlphaFoldDB" id="Q5ZCF1"/>
<dbReference type="EMBL" id="AP003224">
    <property type="protein sequence ID" value="BAD52842.1"/>
    <property type="molecule type" value="Genomic_DNA"/>
</dbReference>
<gene>
    <name evidence="3" type="primary">P0010B10.9</name>
</gene>
<dbReference type="Pfam" id="PF04520">
    <property type="entry name" value="Senescence_reg"/>
    <property type="match status" value="1"/>
</dbReference>
<organism evidence="3">
    <name type="scientific">Oryza sativa subsp. japonica</name>
    <name type="common">Rice</name>
    <dbReference type="NCBI Taxonomy" id="39947"/>
    <lineage>
        <taxon>Eukaryota</taxon>
        <taxon>Viridiplantae</taxon>
        <taxon>Streptophyta</taxon>
        <taxon>Embryophyta</taxon>
        <taxon>Tracheophyta</taxon>
        <taxon>Spermatophyta</taxon>
        <taxon>Magnoliopsida</taxon>
        <taxon>Liliopsida</taxon>
        <taxon>Poales</taxon>
        <taxon>Poaceae</taxon>
        <taxon>BOP clade</taxon>
        <taxon>Oryzoideae</taxon>
        <taxon>Oryzeae</taxon>
        <taxon>Oryzinae</taxon>
        <taxon>Oryza</taxon>
        <taxon>Oryza sativa</taxon>
    </lineage>
</organism>
<feature type="compositionally biased region" description="Basic and acidic residues" evidence="2">
    <location>
        <begin position="96"/>
        <end position="106"/>
    </location>
</feature>
<dbReference type="Proteomes" id="UP000817658">
    <property type="component" value="Chromosome 1"/>
</dbReference>
<protein>
    <submittedName>
        <fullName evidence="3">Uncharacterized protein P0010B10.9</fullName>
    </submittedName>
</protein>
<feature type="compositionally biased region" description="Gly residues" evidence="2">
    <location>
        <begin position="183"/>
        <end position="197"/>
    </location>
</feature>
<reference evidence="3" key="1">
    <citation type="journal article" date="2002" name="Nature">
        <title>The genome sequence and structure of rice chromosome 1.</title>
        <authorList>
            <person name="Sasaki T."/>
            <person name="Matsumoto T."/>
            <person name="Yamamoto K."/>
            <person name="Sakata K."/>
            <person name="Baba T."/>
            <person name="Katayose Y."/>
            <person name="Wu J."/>
            <person name="Niimura Y."/>
            <person name="Cheng Z."/>
            <person name="Nagamura Y."/>
            <person name="Antonio B.A."/>
            <person name="Kanamori H."/>
            <person name="Hosokawa S."/>
            <person name="Masukawa M."/>
            <person name="Arikawa K."/>
            <person name="Chiden Y."/>
            <person name="Hayashi M."/>
            <person name="Okamoto M."/>
            <person name="Ando T."/>
            <person name="Aoki H."/>
            <person name="Arita K."/>
            <person name="Hamada M."/>
            <person name="Harada C."/>
            <person name="Hijishita S."/>
            <person name="Honda M."/>
            <person name="Ichikawa Y."/>
            <person name="Idonuma A."/>
            <person name="Iijima M."/>
            <person name="Ikeda M."/>
            <person name="Ikeno M."/>
            <person name="Itoh S."/>
            <person name="Itoh T."/>
            <person name="Itoh Y."/>
            <person name="Itoh Y."/>
            <person name="Iwabuchi A."/>
            <person name="Kamiya K."/>
            <person name="Karasawa W."/>
            <person name="Katagiri S."/>
            <person name="Kikuta A."/>
            <person name="Kobayashi N."/>
            <person name="Kono I."/>
            <person name="Machita K."/>
            <person name="Maehara T."/>
            <person name="Mizuno H."/>
            <person name="Mizubayashi T."/>
            <person name="Mukai Y."/>
            <person name="Nagasaki H."/>
            <person name="Nakashima M."/>
            <person name="Nakama Y."/>
            <person name="Nakamichi Y."/>
            <person name="Nakamura M."/>
            <person name="Namiki N."/>
            <person name="Negishi M."/>
            <person name="Ohta I."/>
            <person name="Ono N."/>
            <person name="Saji S."/>
            <person name="Sakai K."/>
            <person name="Shibata M."/>
            <person name="Shimokawa T."/>
            <person name="Shomura A."/>
            <person name="Song J."/>
            <person name="Takazaki Y."/>
            <person name="Terasawa K."/>
            <person name="Tsuji K."/>
            <person name="Waki K."/>
            <person name="Yamagata H."/>
            <person name="Yamane H."/>
            <person name="Yoshiki S."/>
            <person name="Yoshihara R."/>
            <person name="Yukawa K."/>
            <person name="Zhong H."/>
            <person name="Iwama H."/>
            <person name="Endo T."/>
            <person name="Ito H."/>
            <person name="Hahn J.H."/>
            <person name="Kim H.I."/>
            <person name="Eun M.Y."/>
            <person name="Yano M."/>
            <person name="Jiang J."/>
            <person name="Gojobori T."/>
        </authorList>
    </citation>
    <scope>NUCLEOTIDE SEQUENCE [LARGE SCALE GENOMIC DNA]</scope>
</reference>
<dbReference type="GO" id="GO:0010150">
    <property type="term" value="P:leaf senescence"/>
    <property type="evidence" value="ECO:0007669"/>
    <property type="project" value="UniProtKB-ARBA"/>
</dbReference>
<feature type="region of interest" description="Disordered" evidence="2">
    <location>
        <begin position="78"/>
        <end position="106"/>
    </location>
</feature>
<accession>Q5ZCF1</accession>
<name>Q5ZCF1_ORYSJ</name>
<evidence type="ECO:0000313" key="3">
    <source>
        <dbReference type="EMBL" id="BAD52842.1"/>
    </source>
</evidence>
<sequence>MQELEGHEPRSWSKDLHHKEALSLMMVTSSTMATSWNVVSNSTSVMCSGTYPTNSFAISSSNPFTPPPAATTAMETVASSTPDAPPRTASCHRGLRAHEGSTPKAGEYEKAAEEGLGAMAPDPPPAVDAVAAEEKSRGAVPADLAVSSGSHSDVGFVIVVALGDVPAWRPTDACGDDVKGGKRGGGGGAGAWGGGRGDAVTAGEHPRLVEDPWHGGLGPAHELLLCRERIDASFSARKGAGRTLKGRDLCHMRNAIWEKTGF</sequence>
<proteinExistence type="inferred from homology"/>
<comment type="similarity">
    <text evidence="1">Belongs to the senescence regulator S40 family.</text>
</comment>
<evidence type="ECO:0000256" key="2">
    <source>
        <dbReference type="SAM" id="MobiDB-lite"/>
    </source>
</evidence>
<feature type="region of interest" description="Disordered" evidence="2">
    <location>
        <begin position="176"/>
        <end position="202"/>
    </location>
</feature>
<evidence type="ECO:0000256" key="1">
    <source>
        <dbReference type="ARBA" id="ARBA00034773"/>
    </source>
</evidence>
<dbReference type="PANTHER" id="PTHR46525">
    <property type="entry name" value="EMB|CAB72159.1"/>
    <property type="match status" value="1"/>
</dbReference>